<evidence type="ECO:0000313" key="11">
    <source>
        <dbReference type="Proteomes" id="UP001337723"/>
    </source>
</evidence>
<keyword evidence="8" id="KW-0963">Cytoplasm</keyword>
<comment type="catalytic activity">
    <reaction evidence="7 8">
        <text>CMP + ATP = CDP + ADP</text>
        <dbReference type="Rhea" id="RHEA:11600"/>
        <dbReference type="ChEBI" id="CHEBI:30616"/>
        <dbReference type="ChEBI" id="CHEBI:58069"/>
        <dbReference type="ChEBI" id="CHEBI:60377"/>
        <dbReference type="ChEBI" id="CHEBI:456216"/>
        <dbReference type="EC" id="2.7.4.25"/>
    </reaction>
</comment>
<comment type="catalytic activity">
    <reaction evidence="6 8">
        <text>dCMP + ATP = dCDP + ADP</text>
        <dbReference type="Rhea" id="RHEA:25094"/>
        <dbReference type="ChEBI" id="CHEBI:30616"/>
        <dbReference type="ChEBI" id="CHEBI:57566"/>
        <dbReference type="ChEBI" id="CHEBI:58593"/>
        <dbReference type="ChEBI" id="CHEBI:456216"/>
        <dbReference type="EC" id="2.7.4.25"/>
    </reaction>
</comment>
<comment type="subcellular location">
    <subcellularLocation>
        <location evidence="8">Cytoplasm</location>
    </subcellularLocation>
</comment>
<evidence type="ECO:0000256" key="7">
    <source>
        <dbReference type="ARBA" id="ARBA00048478"/>
    </source>
</evidence>
<name>A0AA48KJM3_9RHOB</name>
<dbReference type="Gene3D" id="3.40.50.300">
    <property type="entry name" value="P-loop containing nucleotide triphosphate hydrolases"/>
    <property type="match status" value="1"/>
</dbReference>
<dbReference type="EC" id="2.7.4.25" evidence="8"/>
<keyword evidence="2 8" id="KW-0808">Transferase</keyword>
<dbReference type="GO" id="GO:0005524">
    <property type="term" value="F:ATP binding"/>
    <property type="evidence" value="ECO:0007669"/>
    <property type="project" value="UniProtKB-UniRule"/>
</dbReference>
<dbReference type="GO" id="GO:0036431">
    <property type="term" value="F:dCMP kinase activity"/>
    <property type="evidence" value="ECO:0007669"/>
    <property type="project" value="InterPro"/>
</dbReference>
<evidence type="ECO:0000256" key="4">
    <source>
        <dbReference type="ARBA" id="ARBA00022777"/>
    </source>
</evidence>
<dbReference type="Proteomes" id="UP001337723">
    <property type="component" value="Chromosome"/>
</dbReference>
<feature type="domain" description="Cytidylate kinase" evidence="9">
    <location>
        <begin position="14"/>
        <end position="205"/>
    </location>
</feature>
<evidence type="ECO:0000256" key="1">
    <source>
        <dbReference type="ARBA" id="ARBA00009427"/>
    </source>
</evidence>
<dbReference type="KEGG" id="rmai:MACH21_04020"/>
<dbReference type="GO" id="GO:0005737">
    <property type="term" value="C:cytoplasm"/>
    <property type="evidence" value="ECO:0007669"/>
    <property type="project" value="UniProtKB-SubCell"/>
</dbReference>
<gene>
    <name evidence="8 10" type="primary">cmk</name>
    <name evidence="10" type="ORF">MACH21_04020</name>
</gene>
<dbReference type="EMBL" id="AP027266">
    <property type="protein sequence ID" value="BDW84225.1"/>
    <property type="molecule type" value="Genomic_DNA"/>
</dbReference>
<dbReference type="CDD" id="cd02020">
    <property type="entry name" value="CMPK"/>
    <property type="match status" value="1"/>
</dbReference>
<sequence length="217" mass="22259">MIAVSQSAENSFTVAIDGPAAAGKGTIGRAVAAHFGFAHLDTGLLYRAVGRRVLAGEEAVAAARALEPSDMAEPEALRTAAIAGAASEVAVIPEVRAALVEFQRAFARRAGGAVLDGRDIGTVICPEAEVKLFVTASAEVRAERRCRELQAAGHATDLATVLDEVRARDARDAGRSTAPMRAAEDAVLLDTSEMSVEAAVAAAIGVVSAAREGGRGR</sequence>
<dbReference type="AlphaFoldDB" id="A0AA48KJM3"/>
<dbReference type="InterPro" id="IPR011994">
    <property type="entry name" value="Cytidylate_kinase_dom"/>
</dbReference>
<dbReference type="GO" id="GO:0006220">
    <property type="term" value="P:pyrimidine nucleotide metabolic process"/>
    <property type="evidence" value="ECO:0007669"/>
    <property type="project" value="UniProtKB-UniRule"/>
</dbReference>
<evidence type="ECO:0000256" key="8">
    <source>
        <dbReference type="HAMAP-Rule" id="MF_00238"/>
    </source>
</evidence>
<reference evidence="10 11" key="1">
    <citation type="submission" date="2023-01" db="EMBL/GenBank/DDBJ databases">
        <title>Complete genome sequence of Roseicyclus marinus strain Dej080120_10.</title>
        <authorList>
            <person name="Ueki S."/>
            <person name="Maruyama F."/>
        </authorList>
    </citation>
    <scope>NUCLEOTIDE SEQUENCE [LARGE SCALE GENOMIC DNA]</scope>
    <source>
        <strain evidence="10 11">Dej080120_10</strain>
    </source>
</reference>
<dbReference type="Pfam" id="PF02224">
    <property type="entry name" value="Cytidylate_kin"/>
    <property type="match status" value="1"/>
</dbReference>
<dbReference type="SUPFAM" id="SSF52540">
    <property type="entry name" value="P-loop containing nucleoside triphosphate hydrolases"/>
    <property type="match status" value="1"/>
</dbReference>
<evidence type="ECO:0000313" key="10">
    <source>
        <dbReference type="EMBL" id="BDW84225.1"/>
    </source>
</evidence>
<evidence type="ECO:0000259" key="9">
    <source>
        <dbReference type="Pfam" id="PF02224"/>
    </source>
</evidence>
<accession>A0AA48KJM3</accession>
<keyword evidence="3 8" id="KW-0547">Nucleotide-binding</keyword>
<dbReference type="InterPro" id="IPR027417">
    <property type="entry name" value="P-loop_NTPase"/>
</dbReference>
<protein>
    <recommendedName>
        <fullName evidence="8">Cytidylate kinase</fullName>
        <shortName evidence="8">CK</shortName>
        <ecNumber evidence="8">2.7.4.25</ecNumber>
    </recommendedName>
    <alternativeName>
        <fullName evidence="8">Cytidine monophosphate kinase</fullName>
        <shortName evidence="8">CMP kinase</shortName>
    </alternativeName>
</protein>
<evidence type="ECO:0000256" key="2">
    <source>
        <dbReference type="ARBA" id="ARBA00022679"/>
    </source>
</evidence>
<keyword evidence="5 8" id="KW-0067">ATP-binding</keyword>
<keyword evidence="11" id="KW-1185">Reference proteome</keyword>
<evidence type="ECO:0000256" key="6">
    <source>
        <dbReference type="ARBA" id="ARBA00047615"/>
    </source>
</evidence>
<organism evidence="10 11">
    <name type="scientific">Roseicyclus marinus</name>
    <dbReference type="NCBI Taxonomy" id="2161673"/>
    <lineage>
        <taxon>Bacteria</taxon>
        <taxon>Pseudomonadati</taxon>
        <taxon>Pseudomonadota</taxon>
        <taxon>Alphaproteobacteria</taxon>
        <taxon>Rhodobacterales</taxon>
        <taxon>Roseobacteraceae</taxon>
        <taxon>Roseicyclus</taxon>
    </lineage>
</organism>
<keyword evidence="4 8" id="KW-0418">Kinase</keyword>
<dbReference type="InterPro" id="IPR003136">
    <property type="entry name" value="Cytidylate_kin"/>
</dbReference>
<comment type="similarity">
    <text evidence="1 8">Belongs to the cytidylate kinase family. Type 1 subfamily.</text>
</comment>
<evidence type="ECO:0000256" key="5">
    <source>
        <dbReference type="ARBA" id="ARBA00022840"/>
    </source>
</evidence>
<evidence type="ECO:0000256" key="3">
    <source>
        <dbReference type="ARBA" id="ARBA00022741"/>
    </source>
</evidence>
<dbReference type="HAMAP" id="MF_00238">
    <property type="entry name" value="Cytidyl_kinase_type1"/>
    <property type="match status" value="1"/>
</dbReference>
<feature type="binding site" evidence="8">
    <location>
        <begin position="18"/>
        <end position="26"/>
    </location>
    <ligand>
        <name>ATP</name>
        <dbReference type="ChEBI" id="CHEBI:30616"/>
    </ligand>
</feature>
<proteinExistence type="inferred from homology"/>